<keyword evidence="2" id="KW-0560">Oxidoreductase</keyword>
<keyword evidence="4" id="KW-0732">Signal</keyword>
<dbReference type="PANTHER" id="PTHR11474:SF125">
    <property type="entry name" value="N-ACETYL-6-HYDROXYTRYPTOPHAN OXIDASE IVOB-RELATED"/>
    <property type="match status" value="1"/>
</dbReference>
<dbReference type="Gene3D" id="1.10.1280.10">
    <property type="entry name" value="Di-copper center containing domain from catechol oxidase"/>
    <property type="match status" value="1"/>
</dbReference>
<feature type="domain" description="Tyrosinase copper-binding" evidence="5">
    <location>
        <begin position="114"/>
        <end position="131"/>
    </location>
</feature>
<dbReference type="InterPro" id="IPR008922">
    <property type="entry name" value="Di-copper_centre_dom_sf"/>
</dbReference>
<evidence type="ECO:0000313" key="7">
    <source>
        <dbReference type="Proteomes" id="UP001203852"/>
    </source>
</evidence>
<dbReference type="AlphaFoldDB" id="A0AAN6DP90"/>
<comment type="caution">
    <text evidence="6">The sequence shown here is derived from an EMBL/GenBank/DDBJ whole genome shotgun (WGS) entry which is preliminary data.</text>
</comment>
<dbReference type="InterPro" id="IPR002227">
    <property type="entry name" value="Tyrosinase_Cu-bd"/>
</dbReference>
<dbReference type="PROSITE" id="PS00497">
    <property type="entry name" value="TYROSINASE_1"/>
    <property type="match status" value="1"/>
</dbReference>
<name>A0AAN6DP90_9EURO</name>
<organism evidence="6 7">
    <name type="scientific">Exophiala viscosa</name>
    <dbReference type="NCBI Taxonomy" id="2486360"/>
    <lineage>
        <taxon>Eukaryota</taxon>
        <taxon>Fungi</taxon>
        <taxon>Dikarya</taxon>
        <taxon>Ascomycota</taxon>
        <taxon>Pezizomycotina</taxon>
        <taxon>Eurotiomycetes</taxon>
        <taxon>Chaetothyriomycetidae</taxon>
        <taxon>Chaetothyriales</taxon>
        <taxon>Herpotrichiellaceae</taxon>
        <taxon>Exophiala</taxon>
    </lineage>
</organism>
<dbReference type="SUPFAM" id="SSF48056">
    <property type="entry name" value="Di-copper centre-containing domain"/>
    <property type="match status" value="1"/>
</dbReference>
<accession>A0AAN6DP90</accession>
<feature type="signal peptide" evidence="4">
    <location>
        <begin position="1"/>
        <end position="22"/>
    </location>
</feature>
<feature type="region of interest" description="Disordered" evidence="3">
    <location>
        <begin position="26"/>
        <end position="48"/>
    </location>
</feature>
<evidence type="ECO:0000259" key="5">
    <source>
        <dbReference type="PROSITE" id="PS00497"/>
    </source>
</evidence>
<evidence type="ECO:0000256" key="3">
    <source>
        <dbReference type="SAM" id="MobiDB-lite"/>
    </source>
</evidence>
<dbReference type="Pfam" id="PF00264">
    <property type="entry name" value="Tyrosinase"/>
    <property type="match status" value="1"/>
</dbReference>
<dbReference type="PRINTS" id="PR00092">
    <property type="entry name" value="TYROSINASE"/>
</dbReference>
<dbReference type="Proteomes" id="UP001203852">
    <property type="component" value="Unassembled WGS sequence"/>
</dbReference>
<feature type="chain" id="PRO_5042839867" evidence="4">
    <location>
        <begin position="23"/>
        <end position="384"/>
    </location>
</feature>
<dbReference type="GO" id="GO:0046872">
    <property type="term" value="F:metal ion binding"/>
    <property type="evidence" value="ECO:0007669"/>
    <property type="project" value="UniProtKB-KW"/>
</dbReference>
<evidence type="ECO:0000256" key="4">
    <source>
        <dbReference type="SAM" id="SignalP"/>
    </source>
</evidence>
<proteinExistence type="predicted"/>
<dbReference type="EMBL" id="MU404360">
    <property type="protein sequence ID" value="KAI1609523.1"/>
    <property type="molecule type" value="Genomic_DNA"/>
</dbReference>
<reference evidence="6" key="1">
    <citation type="journal article" date="2022" name="bioRxiv">
        <title>Deciphering the potential niche of two novel black yeast fungi from a biological soil crust based on their genomes, phenotypes, and melanin regulation.</title>
        <authorList>
            <consortium name="DOE Joint Genome Institute"/>
            <person name="Carr E.C."/>
            <person name="Barton Q."/>
            <person name="Grambo S."/>
            <person name="Sullivan M."/>
            <person name="Renfro C.M."/>
            <person name="Kuo A."/>
            <person name="Pangilinan J."/>
            <person name="Lipzen A."/>
            <person name="Keymanesh K."/>
            <person name="Savage E."/>
            <person name="Barry K."/>
            <person name="Grigoriev I.V."/>
            <person name="Riekhof W.R."/>
            <person name="Harris S.S."/>
        </authorList>
    </citation>
    <scope>NUCLEOTIDE SEQUENCE</scope>
    <source>
        <strain evidence="6">JF 03-4F</strain>
    </source>
</reference>
<evidence type="ECO:0000256" key="2">
    <source>
        <dbReference type="ARBA" id="ARBA00023002"/>
    </source>
</evidence>
<evidence type="ECO:0000256" key="1">
    <source>
        <dbReference type="ARBA" id="ARBA00022723"/>
    </source>
</evidence>
<dbReference type="InterPro" id="IPR050316">
    <property type="entry name" value="Tyrosinase/Hemocyanin"/>
</dbReference>
<keyword evidence="7" id="KW-1185">Reference proteome</keyword>
<protein>
    <submittedName>
        <fullName evidence="6">Tyrosinase</fullName>
    </submittedName>
</protein>
<dbReference type="PANTHER" id="PTHR11474">
    <property type="entry name" value="TYROSINASE FAMILY MEMBER"/>
    <property type="match status" value="1"/>
</dbReference>
<gene>
    <name evidence="6" type="ORF">EDD36DRAFT_446170</name>
</gene>
<sequence length="384" mass="42141">MLNSLLSAVAATALLSSSLVSAAPFSSHDARNPSPQWSDWQGEGKEWGQPCNSETIRTRVDFNKMAPADRKAYTDAVKCLMAQPSQIDNSEYPVAVNRYMDYATIHVNRTQHVHLDAFFLTWHRYFLFLYETDLRQTCGYEGAFPYWDFASTASDPTSFPIFDGSEYSMSGDGVYNNTGPIVLGPSLTIPHGAGGGCVTTGPFADMIAPIKFIDPSYLFNGTLPDGAFDYNDICLMRDINAYVSQTYTNEDQLVAAAHAANASEFEYLLNGVIGSASLGIHSGAHFSVGGQMDSIHVSAQDPIWYPLHTMIDRVYTSWQINYPDLANTLDGSTGTALNVPPSPVVTLNTTEPDWGYFQLNPIQVQDLISTTAGPFCYQYDNVIS</sequence>
<keyword evidence="1" id="KW-0479">Metal-binding</keyword>
<evidence type="ECO:0000313" key="6">
    <source>
        <dbReference type="EMBL" id="KAI1609523.1"/>
    </source>
</evidence>
<dbReference type="GO" id="GO:0016491">
    <property type="term" value="F:oxidoreductase activity"/>
    <property type="evidence" value="ECO:0007669"/>
    <property type="project" value="UniProtKB-KW"/>
</dbReference>